<proteinExistence type="predicted"/>
<dbReference type="SUPFAM" id="SSF101386">
    <property type="entry name" value="all-alpha NTP pyrophosphatases"/>
    <property type="match status" value="1"/>
</dbReference>
<dbReference type="CDD" id="cd11541">
    <property type="entry name" value="NTP-PPase_u4"/>
    <property type="match status" value="1"/>
</dbReference>
<sequence>MNFSEYQQEALKTAMYPNIGSNILYPMLGLIGESGEISGKISKIIRDDGGTMTRERRASIKGELGDILWFMATVCAEAGLDMGNLYMLAERAVNNTHMTDLPRLAFKLSQQTAHMSMLVEQFVYGPNKGDMDVLAPLSTDITMLFTNMIDLCLACSLDIEQVAQSNLEKLASRKQRGVLQGSGDQR</sequence>
<organism evidence="1">
    <name type="scientific">marine sediment metagenome</name>
    <dbReference type="NCBI Taxonomy" id="412755"/>
    <lineage>
        <taxon>unclassified sequences</taxon>
        <taxon>metagenomes</taxon>
        <taxon>ecological metagenomes</taxon>
    </lineage>
</organism>
<dbReference type="InterPro" id="IPR011379">
    <property type="entry name" value="MazG-related_GP37"/>
</dbReference>
<name>A0A0F9NC33_9ZZZZ</name>
<dbReference type="AlphaFoldDB" id="A0A0F9NC33"/>
<evidence type="ECO:0000313" key="1">
    <source>
        <dbReference type="EMBL" id="KKN09512.1"/>
    </source>
</evidence>
<protein>
    <submittedName>
        <fullName evidence="1">Uncharacterized protein</fullName>
    </submittedName>
</protein>
<comment type="caution">
    <text evidence="1">The sequence shown here is derived from an EMBL/GenBank/DDBJ whole genome shotgun (WGS) entry which is preliminary data.</text>
</comment>
<reference evidence="1" key="1">
    <citation type="journal article" date="2015" name="Nature">
        <title>Complex archaea that bridge the gap between prokaryotes and eukaryotes.</title>
        <authorList>
            <person name="Spang A."/>
            <person name="Saw J.H."/>
            <person name="Jorgensen S.L."/>
            <person name="Zaremba-Niedzwiedzka K."/>
            <person name="Martijn J."/>
            <person name="Lind A.E."/>
            <person name="van Eijk R."/>
            <person name="Schleper C."/>
            <person name="Guy L."/>
            <person name="Ettema T.J."/>
        </authorList>
    </citation>
    <scope>NUCLEOTIDE SEQUENCE</scope>
</reference>
<gene>
    <name evidence="1" type="ORF">LCGC14_1045970</name>
</gene>
<dbReference type="EMBL" id="LAZR01004341">
    <property type="protein sequence ID" value="KKN09512.1"/>
    <property type="molecule type" value="Genomic_DNA"/>
</dbReference>
<dbReference type="Gene3D" id="1.10.287.1080">
    <property type="entry name" value="MazG-like"/>
    <property type="match status" value="1"/>
</dbReference>
<accession>A0A0F9NC33</accession>